<evidence type="ECO:0000313" key="4">
    <source>
        <dbReference type="Proteomes" id="UP000186106"/>
    </source>
</evidence>
<evidence type="ECO:0000313" key="5">
    <source>
        <dbReference type="Proteomes" id="UP000279541"/>
    </source>
</evidence>
<organism evidence="3 4">
    <name type="scientific">Chryseobacterium joostei</name>
    <dbReference type="NCBI Taxonomy" id="112234"/>
    <lineage>
        <taxon>Bacteria</taxon>
        <taxon>Pseudomonadati</taxon>
        <taxon>Bacteroidota</taxon>
        <taxon>Flavobacteriia</taxon>
        <taxon>Flavobacteriales</taxon>
        <taxon>Weeksellaceae</taxon>
        <taxon>Chryseobacterium group</taxon>
        <taxon>Chryseobacterium</taxon>
    </lineage>
</organism>
<dbReference type="Proteomes" id="UP000279541">
    <property type="component" value="Chromosome"/>
</dbReference>
<evidence type="ECO:0008006" key="6">
    <source>
        <dbReference type="Google" id="ProtNLM"/>
    </source>
</evidence>
<dbReference type="Proteomes" id="UP000186106">
    <property type="component" value="Unassembled WGS sequence"/>
</dbReference>
<evidence type="ECO:0000313" key="2">
    <source>
        <dbReference type="EMBL" id="AZA99870.1"/>
    </source>
</evidence>
<accession>A0A1N7I408</accession>
<evidence type="ECO:0000256" key="1">
    <source>
        <dbReference type="SAM" id="Phobius"/>
    </source>
</evidence>
<dbReference type="OrthoDB" id="1248738at2"/>
<proteinExistence type="predicted"/>
<reference evidence="2 5" key="2">
    <citation type="submission" date="2018-11" db="EMBL/GenBank/DDBJ databases">
        <title>Proposal to divide the Flavobacteriaceae and reorganize its genera based on Amino Acid Identity values calculated from whole genome sequences.</title>
        <authorList>
            <person name="Nicholson A.C."/>
            <person name="Gulvik C.A."/>
            <person name="Whitney A.M."/>
            <person name="Humrighouse B.W."/>
            <person name="Bell M."/>
            <person name="Holmes B."/>
            <person name="Steigerwalt A.G."/>
            <person name="Villarma A."/>
            <person name="Sheth M."/>
            <person name="Batra D."/>
            <person name="Pryor J."/>
            <person name="Bernardet J.-F."/>
            <person name="Hugo C."/>
            <person name="Kampfer P."/>
            <person name="Newman J."/>
            <person name="McQuiston J.R."/>
        </authorList>
    </citation>
    <scope>NUCLEOTIDE SEQUENCE [LARGE SCALE GENOMIC DNA]</scope>
    <source>
        <strain evidence="2 5">DSM 16927</strain>
    </source>
</reference>
<keyword evidence="1" id="KW-0472">Membrane</keyword>
<dbReference type="EMBL" id="FTNZ01000002">
    <property type="protein sequence ID" value="SIS31813.1"/>
    <property type="molecule type" value="Genomic_DNA"/>
</dbReference>
<keyword evidence="1" id="KW-1133">Transmembrane helix</keyword>
<sequence>MKTEITLQSVPEEKPGFIAIILYVAFVYGLFWGINQCLMYFFQDITNELLIKTLNNILWIGFMFLHYKVVKYFLHLINKQRKRPVIYPVLGISREGINYYTESKEMVWGSISEIQIIDSVLSVTVDLNPKKDFKLNLSKTDLHTQMTQEIFEKLLKYHYKKEVYIYNTPSSCGCGC</sequence>
<evidence type="ECO:0000313" key="3">
    <source>
        <dbReference type="EMBL" id="SIS31813.1"/>
    </source>
</evidence>
<gene>
    <name evidence="2" type="ORF">EG359_09655</name>
    <name evidence="3" type="ORF">SAMN05421768_102577</name>
</gene>
<dbReference type="EMBL" id="CP033926">
    <property type="protein sequence ID" value="AZA99870.1"/>
    <property type="molecule type" value="Genomic_DNA"/>
</dbReference>
<name>A0A1N7I408_9FLAO</name>
<reference evidence="3 4" key="1">
    <citation type="submission" date="2017-01" db="EMBL/GenBank/DDBJ databases">
        <authorList>
            <person name="Mah S.A."/>
            <person name="Swanson W.J."/>
            <person name="Moy G.W."/>
            <person name="Vacquier V.D."/>
        </authorList>
    </citation>
    <scope>NUCLEOTIDE SEQUENCE [LARGE SCALE GENOMIC DNA]</scope>
    <source>
        <strain evidence="3 4">DSM 16927</strain>
    </source>
</reference>
<dbReference type="KEGG" id="cjt:EG359_09655"/>
<protein>
    <recommendedName>
        <fullName evidence="6">PH domain-containing protein</fullName>
    </recommendedName>
</protein>
<dbReference type="STRING" id="112234.SAMN05421768_102577"/>
<feature type="transmembrane region" description="Helical" evidence="1">
    <location>
        <begin position="20"/>
        <end position="42"/>
    </location>
</feature>
<dbReference type="RefSeq" id="WP_076352628.1">
    <property type="nucleotide sequence ID" value="NZ_CP033926.1"/>
</dbReference>
<dbReference type="AlphaFoldDB" id="A0A1N7I408"/>
<keyword evidence="1" id="KW-0812">Transmembrane</keyword>
<keyword evidence="5" id="KW-1185">Reference proteome</keyword>
<feature type="transmembrane region" description="Helical" evidence="1">
    <location>
        <begin position="54"/>
        <end position="74"/>
    </location>
</feature>